<dbReference type="Proteomes" id="UP000078070">
    <property type="component" value="Chromosome"/>
</dbReference>
<protein>
    <submittedName>
        <fullName evidence="6">GntR family transcriptional regulator</fullName>
    </submittedName>
</protein>
<evidence type="ECO:0000259" key="5">
    <source>
        <dbReference type="PROSITE" id="PS50949"/>
    </source>
</evidence>
<keyword evidence="7" id="KW-1185">Reference proteome</keyword>
<dbReference type="InterPro" id="IPR008920">
    <property type="entry name" value="TF_FadR/GntR_C"/>
</dbReference>
<dbReference type="Gene3D" id="1.20.120.530">
    <property type="entry name" value="GntR ligand-binding domain-like"/>
    <property type="match status" value="1"/>
</dbReference>
<dbReference type="Pfam" id="PF00392">
    <property type="entry name" value="GntR"/>
    <property type="match status" value="1"/>
</dbReference>
<reference evidence="6 7" key="2">
    <citation type="journal article" date="2018" name="Int. J. Syst. Evol. Microbiol.">
        <title>Marinobacterium aestuarii sp. nov., a benzene-degrading marine bacterium isolated from estuary sediment.</title>
        <authorList>
            <person name="Bae S.S."/>
            <person name="Jung J."/>
            <person name="Chung D."/>
            <person name="Baek K."/>
        </authorList>
    </citation>
    <scope>NUCLEOTIDE SEQUENCE [LARGE SCALE GENOMIC DNA]</scope>
    <source>
        <strain evidence="6 7">ST58-10</strain>
    </source>
</reference>
<dbReference type="PROSITE" id="PS50949">
    <property type="entry name" value="HTH_GNTR"/>
    <property type="match status" value="1"/>
</dbReference>
<reference evidence="7" key="1">
    <citation type="submission" date="2016-05" db="EMBL/GenBank/DDBJ databases">
        <authorList>
            <person name="Baek K."/>
            <person name="Yang S.-J."/>
        </authorList>
    </citation>
    <scope>NUCLEOTIDE SEQUENCE [LARGE SCALE GENOMIC DNA]</scope>
    <source>
        <strain evidence="7">ST58-10</strain>
    </source>
</reference>
<keyword evidence="3" id="KW-0804">Transcription</keyword>
<dbReference type="PRINTS" id="PR00035">
    <property type="entry name" value="HTHGNTR"/>
</dbReference>
<dbReference type="SUPFAM" id="SSF48008">
    <property type="entry name" value="GntR ligand-binding domain-like"/>
    <property type="match status" value="1"/>
</dbReference>
<dbReference type="STRING" id="1821621.A8C75_18890"/>
<dbReference type="SMART" id="SM00895">
    <property type="entry name" value="FCD"/>
    <property type="match status" value="1"/>
</dbReference>
<evidence type="ECO:0000313" key="6">
    <source>
        <dbReference type="EMBL" id="ANG64337.1"/>
    </source>
</evidence>
<keyword evidence="1" id="KW-0805">Transcription regulation</keyword>
<feature type="domain" description="HTH gntR-type" evidence="5">
    <location>
        <begin position="21"/>
        <end position="89"/>
    </location>
</feature>
<evidence type="ECO:0000256" key="1">
    <source>
        <dbReference type="ARBA" id="ARBA00023015"/>
    </source>
</evidence>
<dbReference type="RefSeq" id="WP_067385852.1">
    <property type="nucleotide sequence ID" value="NZ_CP015839.1"/>
</dbReference>
<feature type="compositionally biased region" description="Polar residues" evidence="4">
    <location>
        <begin position="1"/>
        <end position="13"/>
    </location>
</feature>
<dbReference type="AlphaFoldDB" id="A0A1A9F2C4"/>
<dbReference type="SMART" id="SM00345">
    <property type="entry name" value="HTH_GNTR"/>
    <property type="match status" value="1"/>
</dbReference>
<dbReference type="GO" id="GO:0003677">
    <property type="term" value="F:DNA binding"/>
    <property type="evidence" value="ECO:0007669"/>
    <property type="project" value="UniProtKB-KW"/>
</dbReference>
<evidence type="ECO:0000256" key="2">
    <source>
        <dbReference type="ARBA" id="ARBA00023125"/>
    </source>
</evidence>
<accession>A0A1A9F2C4</accession>
<gene>
    <name evidence="6" type="ORF">A8C75_18890</name>
</gene>
<proteinExistence type="predicted"/>
<dbReference type="PANTHER" id="PTHR43537">
    <property type="entry name" value="TRANSCRIPTIONAL REGULATOR, GNTR FAMILY"/>
    <property type="match status" value="1"/>
</dbReference>
<dbReference type="CDD" id="cd07377">
    <property type="entry name" value="WHTH_GntR"/>
    <property type="match status" value="1"/>
</dbReference>
<dbReference type="Pfam" id="PF07729">
    <property type="entry name" value="FCD"/>
    <property type="match status" value="1"/>
</dbReference>
<dbReference type="SUPFAM" id="SSF46785">
    <property type="entry name" value="Winged helix' DNA-binding domain"/>
    <property type="match status" value="1"/>
</dbReference>
<dbReference type="InterPro" id="IPR000524">
    <property type="entry name" value="Tscrpt_reg_HTH_GntR"/>
</dbReference>
<dbReference type="PANTHER" id="PTHR43537:SF5">
    <property type="entry name" value="UXU OPERON TRANSCRIPTIONAL REGULATOR"/>
    <property type="match status" value="1"/>
</dbReference>
<dbReference type="Gene3D" id="1.10.10.10">
    <property type="entry name" value="Winged helix-like DNA-binding domain superfamily/Winged helix DNA-binding domain"/>
    <property type="match status" value="1"/>
</dbReference>
<evidence type="ECO:0000256" key="4">
    <source>
        <dbReference type="SAM" id="MobiDB-lite"/>
    </source>
</evidence>
<feature type="region of interest" description="Disordered" evidence="4">
    <location>
        <begin position="1"/>
        <end position="20"/>
    </location>
</feature>
<keyword evidence="2" id="KW-0238">DNA-binding</keyword>
<dbReference type="GO" id="GO:0003700">
    <property type="term" value="F:DNA-binding transcription factor activity"/>
    <property type="evidence" value="ECO:0007669"/>
    <property type="project" value="InterPro"/>
</dbReference>
<dbReference type="InterPro" id="IPR036388">
    <property type="entry name" value="WH-like_DNA-bd_sf"/>
</dbReference>
<sequence>MSSPQQPDNADTRTQPRKRSRNLAQGLVQQLRGQIATGELQLGTKLPTESAIMAQHGVSRTVVREALQRLQAAGLVETRHGVGTFVIAKPGESAPLLDVTVDPIRDAVAILELRLSLEIEAAGLAAERRTDAQLTAIREALQTLQNCEQQDESGASSADFQFHLRIAEAAGNHYFGDIMLHLGGSLVPRKRIETDRVNHEHEEVVTAIARKDSYAARAAMRLHLTNSRERFLKLNRGARDA</sequence>
<dbReference type="InterPro" id="IPR011711">
    <property type="entry name" value="GntR_C"/>
</dbReference>
<name>A0A1A9F2C4_9GAMM</name>
<dbReference type="EMBL" id="CP015839">
    <property type="protein sequence ID" value="ANG64337.1"/>
    <property type="molecule type" value="Genomic_DNA"/>
</dbReference>
<organism evidence="6 7">
    <name type="scientific">Marinobacterium aestuarii</name>
    <dbReference type="NCBI Taxonomy" id="1821621"/>
    <lineage>
        <taxon>Bacteria</taxon>
        <taxon>Pseudomonadati</taxon>
        <taxon>Pseudomonadota</taxon>
        <taxon>Gammaproteobacteria</taxon>
        <taxon>Oceanospirillales</taxon>
        <taxon>Oceanospirillaceae</taxon>
        <taxon>Marinobacterium</taxon>
    </lineage>
</organism>
<evidence type="ECO:0000313" key="7">
    <source>
        <dbReference type="Proteomes" id="UP000078070"/>
    </source>
</evidence>
<evidence type="ECO:0000256" key="3">
    <source>
        <dbReference type="ARBA" id="ARBA00023163"/>
    </source>
</evidence>
<dbReference type="KEGG" id="mars:A8C75_18890"/>
<dbReference type="OrthoDB" id="1040417at2"/>
<dbReference type="InterPro" id="IPR036390">
    <property type="entry name" value="WH_DNA-bd_sf"/>
</dbReference>